<gene>
    <name evidence="1" type="ORF">TbrSNM41_22020</name>
</gene>
<accession>A0ABN6NL27</accession>
<protein>
    <submittedName>
        <fullName evidence="1">Uncharacterized protein</fullName>
    </submittedName>
</protein>
<evidence type="ECO:0000313" key="1">
    <source>
        <dbReference type="EMBL" id="BDG17468.1"/>
    </source>
</evidence>
<reference evidence="1 2" key="1">
    <citation type="journal article" date="2022" name="Microbiol. Resour. Announc.">
        <title>Complete Genome Sequences of Thermus Strains Isolated from Senami Hot Spring in Japan.</title>
        <authorList>
            <person name="Miyazaki K."/>
        </authorList>
    </citation>
    <scope>NUCLEOTIDE SEQUENCE [LARGE SCALE GENOMIC DNA]</scope>
    <source>
        <strain evidence="1 2">SNM4-1</strain>
        <plasmid evidence="1 2">pTbrSNM4-1b</plasmid>
    </source>
</reference>
<evidence type="ECO:0000313" key="2">
    <source>
        <dbReference type="Proteomes" id="UP000831120"/>
    </source>
</evidence>
<geneLocation type="plasmid" evidence="1 2">
    <name>pTbrSNM4-1b</name>
</geneLocation>
<sequence>MEGRGAVGYVVNATPNRLHRVALEGEGLEVPLYRAFAHPEVAGQLDNPVRPKTKPLNHLQKASTFRHACHYLLSLTLFRGRMWYYTLGWVTGLFA</sequence>
<keyword evidence="2" id="KW-1185">Reference proteome</keyword>
<organism evidence="1 2">
    <name type="scientific">Thermus brockianus</name>
    <dbReference type="NCBI Taxonomy" id="56956"/>
    <lineage>
        <taxon>Bacteria</taxon>
        <taxon>Thermotogati</taxon>
        <taxon>Deinococcota</taxon>
        <taxon>Deinococci</taxon>
        <taxon>Thermales</taxon>
        <taxon>Thermaceae</taxon>
        <taxon>Thermus</taxon>
    </lineage>
</organism>
<proteinExistence type="predicted"/>
<dbReference type="Proteomes" id="UP000831120">
    <property type="component" value="Plasmid pTbrSNM4-1b"/>
</dbReference>
<keyword evidence="1" id="KW-0614">Plasmid</keyword>
<name>A0ABN6NL27_THEBO</name>
<dbReference type="EMBL" id="AP025594">
    <property type="protein sequence ID" value="BDG17468.1"/>
    <property type="molecule type" value="Genomic_DNA"/>
</dbReference>